<evidence type="ECO:0000313" key="2">
    <source>
        <dbReference type="EMBL" id="CDO74508.1"/>
    </source>
</evidence>
<name>A0A060SPY7_PYCCI</name>
<dbReference type="InterPro" id="IPR036291">
    <property type="entry name" value="NAD(P)-bd_dom_sf"/>
</dbReference>
<organism evidence="2 3">
    <name type="scientific">Pycnoporus cinnabarinus</name>
    <name type="common">Cinnabar-red polypore</name>
    <name type="synonym">Trametes cinnabarina</name>
    <dbReference type="NCBI Taxonomy" id="5643"/>
    <lineage>
        <taxon>Eukaryota</taxon>
        <taxon>Fungi</taxon>
        <taxon>Dikarya</taxon>
        <taxon>Basidiomycota</taxon>
        <taxon>Agaricomycotina</taxon>
        <taxon>Agaricomycetes</taxon>
        <taxon>Polyporales</taxon>
        <taxon>Polyporaceae</taxon>
        <taxon>Trametes</taxon>
    </lineage>
</organism>
<dbReference type="InterPro" id="IPR013149">
    <property type="entry name" value="ADH-like_C"/>
</dbReference>
<dbReference type="InterPro" id="IPR047122">
    <property type="entry name" value="Trans-enoyl_RdTase-like"/>
</dbReference>
<dbReference type="OrthoDB" id="3233595at2759"/>
<dbReference type="PANTHER" id="PTHR45348:SF2">
    <property type="entry name" value="ZINC-TYPE ALCOHOL DEHYDROGENASE-LIKE PROTEIN C2E1P3.01"/>
    <property type="match status" value="1"/>
</dbReference>
<dbReference type="Gene3D" id="3.90.180.10">
    <property type="entry name" value="Medium-chain alcohol dehydrogenases, catalytic domain"/>
    <property type="match status" value="1"/>
</dbReference>
<protein>
    <recommendedName>
        <fullName evidence="1">Enoyl reductase (ER) domain-containing protein</fullName>
    </recommendedName>
</protein>
<dbReference type="InterPro" id="IPR013154">
    <property type="entry name" value="ADH-like_N"/>
</dbReference>
<sequence length="326" mass="34060">MAAIKLQKALLLPAERGQYVVGEVPVPRPGPKEVLVKVISAALNPVDWKIVFPPYSAFIPGYPFITGTDGAGEVVEAGEDVTNLQVGDKILFQGWFANPYATLQQFCVVKAEFAARIPNNITFDQAASVPLGLATVILALFNQHPNSPHTLRFKPVWEEGAAAESAGKAALIAGGASSVGQYAIQVAKFAGYSPIIATASPHNSDLLTSLGATYIVDRSLSDVQILASLRDLTGGKPVAFAFDAISSSETMALAYQALAPGGALAIVLPDVIPAGVKKEGDNKRIADPNPVEVLPSGLASAAEGLGRLKNNKVSGKKLIVKPQETA</sequence>
<proteinExistence type="predicted"/>
<comment type="caution">
    <text evidence="2">The sequence shown here is derived from an EMBL/GenBank/DDBJ whole genome shotgun (WGS) entry which is preliminary data.</text>
</comment>
<dbReference type="SMART" id="SM00829">
    <property type="entry name" value="PKS_ER"/>
    <property type="match status" value="1"/>
</dbReference>
<dbReference type="Proteomes" id="UP000029665">
    <property type="component" value="Unassembled WGS sequence"/>
</dbReference>
<evidence type="ECO:0000259" key="1">
    <source>
        <dbReference type="SMART" id="SM00829"/>
    </source>
</evidence>
<dbReference type="HOGENOM" id="CLU_026673_16_5_1"/>
<dbReference type="Pfam" id="PF00107">
    <property type="entry name" value="ADH_zinc_N"/>
    <property type="match status" value="1"/>
</dbReference>
<dbReference type="Gene3D" id="3.40.50.720">
    <property type="entry name" value="NAD(P)-binding Rossmann-like Domain"/>
    <property type="match status" value="1"/>
</dbReference>
<dbReference type="OMA" id="IGMEHIN"/>
<dbReference type="GO" id="GO:0016651">
    <property type="term" value="F:oxidoreductase activity, acting on NAD(P)H"/>
    <property type="evidence" value="ECO:0007669"/>
    <property type="project" value="InterPro"/>
</dbReference>
<dbReference type="Pfam" id="PF08240">
    <property type="entry name" value="ADH_N"/>
    <property type="match status" value="1"/>
</dbReference>
<evidence type="ECO:0000313" key="3">
    <source>
        <dbReference type="Proteomes" id="UP000029665"/>
    </source>
</evidence>
<dbReference type="InterPro" id="IPR020843">
    <property type="entry name" value="ER"/>
</dbReference>
<feature type="domain" description="Enoyl reductase (ER)" evidence="1">
    <location>
        <begin position="17"/>
        <end position="319"/>
    </location>
</feature>
<dbReference type="AlphaFoldDB" id="A0A060SPY7"/>
<dbReference type="EMBL" id="CCBP010000174">
    <property type="protein sequence ID" value="CDO74508.1"/>
    <property type="molecule type" value="Genomic_DNA"/>
</dbReference>
<dbReference type="SUPFAM" id="SSF50129">
    <property type="entry name" value="GroES-like"/>
    <property type="match status" value="1"/>
</dbReference>
<dbReference type="PANTHER" id="PTHR45348">
    <property type="entry name" value="HYPOTHETICAL OXIDOREDUCTASE (EUROFUNG)"/>
    <property type="match status" value="1"/>
</dbReference>
<dbReference type="STRING" id="5643.A0A060SPY7"/>
<keyword evidence="3" id="KW-1185">Reference proteome</keyword>
<gene>
    <name evidence="2" type="ORF">BN946_scf184979.g63</name>
</gene>
<dbReference type="InterPro" id="IPR011032">
    <property type="entry name" value="GroES-like_sf"/>
</dbReference>
<dbReference type="CDD" id="cd08249">
    <property type="entry name" value="enoyl_reductase_like"/>
    <property type="match status" value="1"/>
</dbReference>
<dbReference type="SUPFAM" id="SSF51735">
    <property type="entry name" value="NAD(P)-binding Rossmann-fold domains"/>
    <property type="match status" value="1"/>
</dbReference>
<reference evidence="2" key="1">
    <citation type="submission" date="2014-01" db="EMBL/GenBank/DDBJ databases">
        <title>The genome of the white-rot fungus Pycnoporus cinnabarinus: a basidiomycete model with a versatile arsenal for lignocellulosic biomass breakdown.</title>
        <authorList>
            <person name="Levasseur A."/>
            <person name="Lomascolo A."/>
            <person name="Ruiz-Duenas F.J."/>
            <person name="Uzan E."/>
            <person name="Piumi F."/>
            <person name="Kues U."/>
            <person name="Ram A.F.J."/>
            <person name="Murat C."/>
            <person name="Haon M."/>
            <person name="Benoit I."/>
            <person name="Arfi Y."/>
            <person name="Chevret D."/>
            <person name="Drula E."/>
            <person name="Kwon M.J."/>
            <person name="Gouret P."/>
            <person name="Lesage-Meessen L."/>
            <person name="Lombard V."/>
            <person name="Mariette J."/>
            <person name="Noirot C."/>
            <person name="Park J."/>
            <person name="Patyshakuliyeva A."/>
            <person name="Wieneger R.A.B."/>
            <person name="Wosten H.A.B."/>
            <person name="Martin F."/>
            <person name="Coutinho P.M."/>
            <person name="de Vries R."/>
            <person name="Martinez A.T."/>
            <person name="Klopp C."/>
            <person name="Pontarotti P."/>
            <person name="Henrissat B."/>
            <person name="Record E."/>
        </authorList>
    </citation>
    <scope>NUCLEOTIDE SEQUENCE [LARGE SCALE GENOMIC DNA]</scope>
    <source>
        <strain evidence="2">BRFM137</strain>
    </source>
</reference>
<accession>A0A060SPY7</accession>